<evidence type="ECO:0000256" key="1">
    <source>
        <dbReference type="ARBA" id="ARBA00022441"/>
    </source>
</evidence>
<evidence type="ECO:0000256" key="3">
    <source>
        <dbReference type="SAM" id="Coils"/>
    </source>
</evidence>
<evidence type="ECO:0000259" key="5">
    <source>
        <dbReference type="PROSITE" id="PS50097"/>
    </source>
</evidence>
<protein>
    <recommendedName>
        <fullName evidence="5">BTB domain-containing protein</fullName>
    </recommendedName>
</protein>
<dbReference type="CDD" id="cd14733">
    <property type="entry name" value="BACK"/>
    <property type="match status" value="1"/>
</dbReference>
<dbReference type="SMART" id="SM00225">
    <property type="entry name" value="BTB"/>
    <property type="match status" value="1"/>
</dbReference>
<dbReference type="Proteomes" id="UP001149090">
    <property type="component" value="Unassembled WGS sequence"/>
</dbReference>
<dbReference type="OMA" id="KECNIVK"/>
<reference evidence="6" key="1">
    <citation type="submission" date="2022-10" db="EMBL/GenBank/DDBJ databases">
        <title>Novel sulphate-reducing endosymbionts in the free-living metamonad Anaeramoeba.</title>
        <authorList>
            <person name="Jerlstrom-Hultqvist J."/>
            <person name="Cepicka I."/>
            <person name="Gallot-Lavallee L."/>
            <person name="Salas-Leiva D."/>
            <person name="Curtis B.A."/>
            <person name="Zahonova K."/>
            <person name="Pipaliya S."/>
            <person name="Dacks J."/>
            <person name="Roger A.J."/>
        </authorList>
    </citation>
    <scope>NUCLEOTIDE SEQUENCE</scope>
    <source>
        <strain evidence="6">BMAN</strain>
    </source>
</reference>
<dbReference type="SUPFAM" id="SSF54695">
    <property type="entry name" value="POZ domain"/>
    <property type="match status" value="1"/>
</dbReference>
<keyword evidence="7" id="KW-1185">Reference proteome</keyword>
<dbReference type="InterPro" id="IPR000210">
    <property type="entry name" value="BTB/POZ_dom"/>
</dbReference>
<name>A0A9Q0RFA1_ANAIG</name>
<gene>
    <name evidence="6" type="ORF">M0811_14801</name>
</gene>
<evidence type="ECO:0000313" key="6">
    <source>
        <dbReference type="EMBL" id="KAJ5078656.1"/>
    </source>
</evidence>
<evidence type="ECO:0000256" key="4">
    <source>
        <dbReference type="SAM" id="MobiDB-lite"/>
    </source>
</evidence>
<dbReference type="InterPro" id="IPR011705">
    <property type="entry name" value="BACK"/>
</dbReference>
<evidence type="ECO:0000313" key="7">
    <source>
        <dbReference type="Proteomes" id="UP001149090"/>
    </source>
</evidence>
<feature type="coiled-coil region" evidence="3">
    <location>
        <begin position="256"/>
        <end position="316"/>
    </location>
</feature>
<proteinExistence type="predicted"/>
<dbReference type="OrthoDB" id="10682380at2759"/>
<dbReference type="PANTHER" id="PTHR24412">
    <property type="entry name" value="KELCH PROTEIN"/>
    <property type="match status" value="1"/>
</dbReference>
<dbReference type="CDD" id="cd18186">
    <property type="entry name" value="BTB_POZ_ZBTB_KLHL-like"/>
    <property type="match status" value="1"/>
</dbReference>
<feature type="region of interest" description="Disordered" evidence="4">
    <location>
        <begin position="429"/>
        <end position="449"/>
    </location>
</feature>
<organism evidence="6 7">
    <name type="scientific">Anaeramoeba ignava</name>
    <name type="common">Anaerobic marine amoeba</name>
    <dbReference type="NCBI Taxonomy" id="1746090"/>
    <lineage>
        <taxon>Eukaryota</taxon>
        <taxon>Metamonada</taxon>
        <taxon>Anaeramoebidae</taxon>
        <taxon>Anaeramoeba</taxon>
    </lineage>
</organism>
<dbReference type="PANTHER" id="PTHR24412:SF489">
    <property type="entry name" value="RING FINGER DOMAIN AND KELCH REPEAT-CONTAINING PROTEIN DDB_G0271372"/>
    <property type="match status" value="1"/>
</dbReference>
<dbReference type="EMBL" id="JAPDFW010000051">
    <property type="protein sequence ID" value="KAJ5078656.1"/>
    <property type="molecule type" value="Genomic_DNA"/>
</dbReference>
<keyword evidence="2" id="KW-0677">Repeat</keyword>
<keyword evidence="3" id="KW-0175">Coiled coil</keyword>
<dbReference type="AlphaFoldDB" id="A0A9Q0RFA1"/>
<feature type="domain" description="BTB" evidence="5">
    <location>
        <begin position="33"/>
        <end position="96"/>
    </location>
</feature>
<sequence>MENNNNNNNNNNQFTQNLIQQFTNLLKSSHNFPDFIIKTDSYQFPSHKSILSFRSPYFTNFFKENDSNEISFFEFNNQTISNILLYIYSSQIQFNDQDLLQFFKASILFQLDLLSNFLENQIIQKINEENVFQILSDNKSINSSKLNDSCLEFIEQNFENLIKKSEFLHLSQQQIIQIISNKSKNQENIGIEFFDVLHKYLNQKIQNVDEKIKNQKLKQLFNQFLSKINIDIFKKEDFKKIQELEYLPTHFLLQISKKESDKVDEMKKLQEKLENEKKIEIEKMENEKKIFQEKLENEKKIEIEKIENEKKIEIENEKKKFENILIQKMTSNQNNDQSFSVFSNLFQEFYLSNEDTIEITNTQEMNGEINCNNLIIRNGGVLTVKAWDGNSGGVLKIKAKSMIIIEKGGKIDLSGKGYRGGDAVPQCTNGKAKQGESFNGRGGDLQDANKGGGGAGLGCSSFGGIGGGGGGYGTKGEDSEPNRYSGGNHPGGKGGEIYGDEKITQLYLGSGGGSGHPYHNGQTKGKGGNGGGALLLEANTIINNGEIYCNGEKGEDGINGTFGSGGGGGSGGSILFISKLIFNNGTIEAKGGEKGICYPLSSYPGINSSGGKGGNGRIAVCGVAKGLTPNPNWFIYQN</sequence>
<accession>A0A9Q0RFA1</accession>
<dbReference type="InterPro" id="IPR011333">
    <property type="entry name" value="SKP1/BTB/POZ_sf"/>
</dbReference>
<dbReference type="Pfam" id="PF07707">
    <property type="entry name" value="BACK"/>
    <property type="match status" value="1"/>
</dbReference>
<evidence type="ECO:0000256" key="2">
    <source>
        <dbReference type="ARBA" id="ARBA00022737"/>
    </source>
</evidence>
<keyword evidence="1" id="KW-0880">Kelch repeat</keyword>
<dbReference type="Gene3D" id="3.30.710.10">
    <property type="entry name" value="Potassium Channel Kv1.1, Chain A"/>
    <property type="match status" value="1"/>
</dbReference>
<dbReference type="Pfam" id="PF00651">
    <property type="entry name" value="BTB"/>
    <property type="match status" value="1"/>
</dbReference>
<dbReference type="Gene3D" id="1.25.40.420">
    <property type="match status" value="1"/>
</dbReference>
<dbReference type="PROSITE" id="PS50097">
    <property type="entry name" value="BTB"/>
    <property type="match status" value="1"/>
</dbReference>
<comment type="caution">
    <text evidence="6">The sequence shown here is derived from an EMBL/GenBank/DDBJ whole genome shotgun (WGS) entry which is preliminary data.</text>
</comment>
<feature type="region of interest" description="Disordered" evidence="4">
    <location>
        <begin position="470"/>
        <end position="496"/>
    </location>
</feature>